<dbReference type="GO" id="GO:0006915">
    <property type="term" value="P:apoptotic process"/>
    <property type="evidence" value="ECO:0007669"/>
    <property type="project" value="UniProtKB-KW"/>
</dbReference>
<accession>A0A8B7NV15</accession>
<name>A0A8B7NV15_HYAAZ</name>
<keyword evidence="4" id="KW-1185">Reference proteome</keyword>
<dbReference type="GO" id="GO:0005634">
    <property type="term" value="C:nucleus"/>
    <property type="evidence" value="ECO:0007669"/>
    <property type="project" value="TreeGrafter"/>
</dbReference>
<comment type="similarity">
    <text evidence="1">Belongs to the API5 family.</text>
</comment>
<dbReference type="Gene3D" id="1.25.10.10">
    <property type="entry name" value="Leucine-rich Repeat Variant"/>
    <property type="match status" value="1"/>
</dbReference>
<dbReference type="InterPro" id="IPR011989">
    <property type="entry name" value="ARM-like"/>
</dbReference>
<dbReference type="PANTHER" id="PTHR12758">
    <property type="entry name" value="APOPTOSIS INHIBITOR 5-RELATED"/>
    <property type="match status" value="1"/>
</dbReference>
<sequence>MITVERLYELYNIITDAKDDAAKHEAEYVEILSGVKGDTGARRMTAQFISRYFGTFPNQEEEALNALFDLCEDDDPSIRRQSITSLGVVCRGKPALVPKVSDILAQLLQMDEAAEVSCVNTALVALLRVHAKGTLTGLFYQLENNRDEIIRDRVLKFLLSKIQSLSTEVFGKDVQVFIFTEAKKFIPTATEEELVLIMSILGELSVCRTTTAQQQLSDLLMAQVNLSEPLLKSPDISRTVGVLNQAKNFFSANVKSTAVVSYLLTHALPHLEKIEAAILVAGQDAAKVTYSILKLVAQLLNYAETVEKADVAMKHVFKALLDVLPQPPAAGEAGWDDGGASLQFSRVECLLYSLQQLTKFHADFFSDAEVLKDFRQRLQYFARGSQAYQKVLREAIAGKKGDELKSEENKVKLIALKTTANINTIIKDFFHTPPAAKSSISLSWLLETEKGKDANGAAVGFKRHAPITMDADSAESPPKQTKGSRQIYAPPSGKFSRGASYGGRGRGRGGRGAGRGFRRY</sequence>
<dbReference type="InterPro" id="IPR016024">
    <property type="entry name" value="ARM-type_fold"/>
</dbReference>
<evidence type="ECO:0000313" key="5">
    <source>
        <dbReference type="RefSeq" id="XP_018016796.1"/>
    </source>
</evidence>
<dbReference type="AlphaFoldDB" id="A0A8B7NV15"/>
<dbReference type="OrthoDB" id="19224at2759"/>
<proteinExistence type="inferred from homology"/>
<dbReference type="Proteomes" id="UP000694843">
    <property type="component" value="Unplaced"/>
</dbReference>
<dbReference type="KEGG" id="hazt:108673467"/>
<organism evidence="4 5">
    <name type="scientific">Hyalella azteca</name>
    <name type="common">Amphipod</name>
    <dbReference type="NCBI Taxonomy" id="294128"/>
    <lineage>
        <taxon>Eukaryota</taxon>
        <taxon>Metazoa</taxon>
        <taxon>Ecdysozoa</taxon>
        <taxon>Arthropoda</taxon>
        <taxon>Crustacea</taxon>
        <taxon>Multicrustacea</taxon>
        <taxon>Malacostraca</taxon>
        <taxon>Eumalacostraca</taxon>
        <taxon>Peracarida</taxon>
        <taxon>Amphipoda</taxon>
        <taxon>Senticaudata</taxon>
        <taxon>Talitrida</taxon>
        <taxon>Talitroidea</taxon>
        <taxon>Hyalellidae</taxon>
        <taxon>Hyalella</taxon>
    </lineage>
</organism>
<reference evidence="5" key="1">
    <citation type="submission" date="2025-08" db="UniProtKB">
        <authorList>
            <consortium name="RefSeq"/>
        </authorList>
    </citation>
    <scope>IDENTIFICATION</scope>
</reference>
<dbReference type="PANTHER" id="PTHR12758:SF19">
    <property type="entry name" value="APOPTOSIS INHIBITOR 5"/>
    <property type="match status" value="1"/>
</dbReference>
<keyword evidence="2" id="KW-0053">Apoptosis</keyword>
<feature type="region of interest" description="Disordered" evidence="3">
    <location>
        <begin position="468"/>
        <end position="520"/>
    </location>
</feature>
<dbReference type="SUPFAM" id="SSF48371">
    <property type="entry name" value="ARM repeat"/>
    <property type="match status" value="1"/>
</dbReference>
<evidence type="ECO:0000313" key="4">
    <source>
        <dbReference type="Proteomes" id="UP000694843"/>
    </source>
</evidence>
<gene>
    <name evidence="5" type="primary">LOC108673467</name>
</gene>
<protein>
    <submittedName>
        <fullName evidence="5">Apoptosis inhibitor 5-A</fullName>
    </submittedName>
</protein>
<dbReference type="CTD" id="35053"/>
<evidence type="ECO:0000256" key="2">
    <source>
        <dbReference type="ARBA" id="ARBA00022703"/>
    </source>
</evidence>
<dbReference type="InterPro" id="IPR008383">
    <property type="entry name" value="API5"/>
</dbReference>
<evidence type="ECO:0000256" key="1">
    <source>
        <dbReference type="ARBA" id="ARBA00009515"/>
    </source>
</evidence>
<dbReference type="OMA" id="RCIKFLA"/>
<evidence type="ECO:0000256" key="3">
    <source>
        <dbReference type="SAM" id="MobiDB-lite"/>
    </source>
</evidence>
<dbReference type="GO" id="GO:0043066">
    <property type="term" value="P:negative regulation of apoptotic process"/>
    <property type="evidence" value="ECO:0007669"/>
    <property type="project" value="TreeGrafter"/>
</dbReference>
<dbReference type="RefSeq" id="XP_018016796.1">
    <property type="nucleotide sequence ID" value="XM_018161307.1"/>
</dbReference>
<dbReference type="GO" id="GO:0003723">
    <property type="term" value="F:RNA binding"/>
    <property type="evidence" value="ECO:0007669"/>
    <property type="project" value="TreeGrafter"/>
</dbReference>
<dbReference type="Pfam" id="PF05918">
    <property type="entry name" value="API5"/>
    <property type="match status" value="1"/>
</dbReference>
<feature type="compositionally biased region" description="Gly residues" evidence="3">
    <location>
        <begin position="500"/>
        <end position="520"/>
    </location>
</feature>
<dbReference type="GeneID" id="108673467"/>